<dbReference type="AlphaFoldDB" id="A0AAD7AD80"/>
<evidence type="ECO:0000256" key="1">
    <source>
        <dbReference type="ARBA" id="ARBA00005575"/>
    </source>
</evidence>
<feature type="region of interest" description="Disordered" evidence="11">
    <location>
        <begin position="461"/>
        <end position="491"/>
    </location>
</feature>
<dbReference type="InterPro" id="IPR000719">
    <property type="entry name" value="Prot_kinase_dom"/>
</dbReference>
<evidence type="ECO:0000256" key="11">
    <source>
        <dbReference type="SAM" id="MobiDB-lite"/>
    </source>
</evidence>
<protein>
    <recommendedName>
        <fullName evidence="2">non-specific serine/threonine protein kinase</fullName>
        <ecNumber evidence="2">2.7.11.1</ecNumber>
    </recommendedName>
</protein>
<dbReference type="Gene3D" id="2.60.200.20">
    <property type="match status" value="1"/>
</dbReference>
<evidence type="ECO:0000313" key="15">
    <source>
        <dbReference type="Proteomes" id="UP001218218"/>
    </source>
</evidence>
<feature type="binding site" evidence="9">
    <location>
        <position position="169"/>
    </location>
    <ligand>
        <name>ATP</name>
        <dbReference type="ChEBI" id="CHEBI:30616"/>
    </ligand>
</feature>
<feature type="domain" description="Protein kinase" evidence="13">
    <location>
        <begin position="140"/>
        <end position="424"/>
    </location>
</feature>
<keyword evidence="4 9" id="KW-0547">Nucleotide-binding</keyword>
<dbReference type="CDD" id="cd00060">
    <property type="entry name" value="FHA"/>
    <property type="match status" value="1"/>
</dbReference>
<dbReference type="GO" id="GO:0051598">
    <property type="term" value="P:meiotic recombination checkpoint signaling"/>
    <property type="evidence" value="ECO:0007669"/>
    <property type="project" value="TreeGrafter"/>
</dbReference>
<evidence type="ECO:0000256" key="2">
    <source>
        <dbReference type="ARBA" id="ARBA00012513"/>
    </source>
</evidence>
<proteinExistence type="inferred from homology"/>
<feature type="domain" description="FHA" evidence="12">
    <location>
        <begin position="36"/>
        <end position="90"/>
    </location>
</feature>
<dbReference type="SMART" id="SM00220">
    <property type="entry name" value="S_TKc"/>
    <property type="match status" value="1"/>
</dbReference>
<comment type="similarity">
    <text evidence="1">Belongs to the protein kinase superfamily. CAMK Ser/Thr protein kinase family. CHEK2 subfamily.</text>
</comment>
<keyword evidence="3 10" id="KW-0723">Serine/threonine-protein kinase</keyword>
<dbReference type="PROSITE" id="PS50006">
    <property type="entry name" value="FHA_DOMAIN"/>
    <property type="match status" value="1"/>
</dbReference>
<evidence type="ECO:0000259" key="13">
    <source>
        <dbReference type="PROSITE" id="PS50011"/>
    </source>
</evidence>
<dbReference type="GO" id="GO:0005524">
    <property type="term" value="F:ATP binding"/>
    <property type="evidence" value="ECO:0007669"/>
    <property type="project" value="UniProtKB-UniRule"/>
</dbReference>
<dbReference type="InterPro" id="IPR008984">
    <property type="entry name" value="SMAD_FHA_dom_sf"/>
</dbReference>
<dbReference type="Gene3D" id="1.10.510.10">
    <property type="entry name" value="Transferase(Phosphotransferase) domain 1"/>
    <property type="match status" value="1"/>
</dbReference>
<evidence type="ECO:0000256" key="9">
    <source>
        <dbReference type="PROSITE-ProRule" id="PRU10141"/>
    </source>
</evidence>
<dbReference type="SUPFAM" id="SSF56112">
    <property type="entry name" value="Protein kinase-like (PK-like)"/>
    <property type="match status" value="1"/>
</dbReference>
<dbReference type="SUPFAM" id="SSF49879">
    <property type="entry name" value="SMAD/FHA domain"/>
    <property type="match status" value="1"/>
</dbReference>
<evidence type="ECO:0000256" key="3">
    <source>
        <dbReference type="ARBA" id="ARBA00022527"/>
    </source>
</evidence>
<evidence type="ECO:0000256" key="5">
    <source>
        <dbReference type="ARBA" id="ARBA00022777"/>
    </source>
</evidence>
<evidence type="ECO:0000259" key="12">
    <source>
        <dbReference type="PROSITE" id="PS50006"/>
    </source>
</evidence>
<keyword evidence="15" id="KW-1185">Reference proteome</keyword>
<comment type="catalytic activity">
    <reaction evidence="7">
        <text>L-threonyl-[protein] + ATP = O-phospho-L-threonyl-[protein] + ADP + H(+)</text>
        <dbReference type="Rhea" id="RHEA:46608"/>
        <dbReference type="Rhea" id="RHEA-COMP:11060"/>
        <dbReference type="Rhea" id="RHEA-COMP:11605"/>
        <dbReference type="ChEBI" id="CHEBI:15378"/>
        <dbReference type="ChEBI" id="CHEBI:30013"/>
        <dbReference type="ChEBI" id="CHEBI:30616"/>
        <dbReference type="ChEBI" id="CHEBI:61977"/>
        <dbReference type="ChEBI" id="CHEBI:456216"/>
        <dbReference type="EC" id="2.7.11.1"/>
    </reaction>
</comment>
<reference evidence="14" key="1">
    <citation type="submission" date="2023-03" db="EMBL/GenBank/DDBJ databases">
        <title>Massive genome expansion in bonnet fungi (Mycena s.s.) driven by repeated elements and novel gene families across ecological guilds.</title>
        <authorList>
            <consortium name="Lawrence Berkeley National Laboratory"/>
            <person name="Harder C.B."/>
            <person name="Miyauchi S."/>
            <person name="Viragh M."/>
            <person name="Kuo A."/>
            <person name="Thoen E."/>
            <person name="Andreopoulos B."/>
            <person name="Lu D."/>
            <person name="Skrede I."/>
            <person name="Drula E."/>
            <person name="Henrissat B."/>
            <person name="Morin E."/>
            <person name="Kohler A."/>
            <person name="Barry K."/>
            <person name="LaButti K."/>
            <person name="Morin E."/>
            <person name="Salamov A."/>
            <person name="Lipzen A."/>
            <person name="Mereny Z."/>
            <person name="Hegedus B."/>
            <person name="Baldrian P."/>
            <person name="Stursova M."/>
            <person name="Weitz H."/>
            <person name="Taylor A."/>
            <person name="Grigoriev I.V."/>
            <person name="Nagy L.G."/>
            <person name="Martin F."/>
            <person name="Kauserud H."/>
        </authorList>
    </citation>
    <scope>NUCLEOTIDE SEQUENCE</scope>
    <source>
        <strain evidence="14">CBHHK002</strain>
    </source>
</reference>
<dbReference type="EMBL" id="JARIHO010000010">
    <property type="protein sequence ID" value="KAJ7354575.1"/>
    <property type="molecule type" value="Genomic_DNA"/>
</dbReference>
<dbReference type="Gene3D" id="3.30.200.20">
    <property type="entry name" value="Phosphorylase Kinase, domain 1"/>
    <property type="match status" value="1"/>
</dbReference>
<name>A0AAD7AD80_9AGAR</name>
<dbReference type="PANTHER" id="PTHR44167:SF24">
    <property type="entry name" value="SERINE_THREONINE-PROTEIN KINASE CHK2"/>
    <property type="match status" value="1"/>
</dbReference>
<comment type="catalytic activity">
    <reaction evidence="8">
        <text>L-seryl-[protein] + ATP = O-phospho-L-seryl-[protein] + ADP + H(+)</text>
        <dbReference type="Rhea" id="RHEA:17989"/>
        <dbReference type="Rhea" id="RHEA-COMP:9863"/>
        <dbReference type="Rhea" id="RHEA-COMP:11604"/>
        <dbReference type="ChEBI" id="CHEBI:15378"/>
        <dbReference type="ChEBI" id="CHEBI:29999"/>
        <dbReference type="ChEBI" id="CHEBI:30616"/>
        <dbReference type="ChEBI" id="CHEBI:83421"/>
        <dbReference type="ChEBI" id="CHEBI:456216"/>
        <dbReference type="EC" id="2.7.11.1"/>
    </reaction>
</comment>
<dbReference type="InterPro" id="IPR008271">
    <property type="entry name" value="Ser/Thr_kinase_AS"/>
</dbReference>
<sequence length="491" mass="55355">MNTPVASSSSVDIWGYLEPIIAHPSRPRVPLTDHKIYIGRGVGNHAEFISSGISKNHATIEWNGRTDRMCVVTITDHDTLNGTFVDGALVKGINDFHQLFDGSTVCFGKTEPADREEHDFRYTFHCRFGRSKKESIFLHYIVGERIGGGLHGHVHRALEKKSGKVFALKMSWKHDAPDSNSIACAGQETMALMIMEHENIVRLHEVFFHINGEMIDMVLEYIDGISLQELLSKTRLSEVHAKELSFQLCRAVAFFHQKGVSHGDLKLDNVLLTRGDRPTLKIIDFGLANVKDTYNMRPVVTDHIFTAPEAHPQAASGCTMKNRMCRKWDDWGVGCIVFSMCVQNFPFKFNADDRSVSLLSRLASQHPFPNHRENDSAFIPDVDVISWDALSGNTGEAQHFVFNLLVAHPDDRMDAEAALRHPWLYGYEPYRVSFDSIEVLRSIPVKMSRRELDRMNMQMEAAADDSPLTVSGKGKQPAQAREIRLRSGRVV</sequence>
<evidence type="ECO:0000256" key="7">
    <source>
        <dbReference type="ARBA" id="ARBA00047899"/>
    </source>
</evidence>
<dbReference type="PROSITE" id="PS00108">
    <property type="entry name" value="PROTEIN_KINASE_ST"/>
    <property type="match status" value="1"/>
</dbReference>
<dbReference type="Proteomes" id="UP001218218">
    <property type="component" value="Unassembled WGS sequence"/>
</dbReference>
<comment type="caution">
    <text evidence="14">The sequence shown here is derived from an EMBL/GenBank/DDBJ whole genome shotgun (WGS) entry which is preliminary data.</text>
</comment>
<dbReference type="InterPro" id="IPR017441">
    <property type="entry name" value="Protein_kinase_ATP_BS"/>
</dbReference>
<organism evidence="14 15">
    <name type="scientific">Mycena albidolilacea</name>
    <dbReference type="NCBI Taxonomy" id="1033008"/>
    <lineage>
        <taxon>Eukaryota</taxon>
        <taxon>Fungi</taxon>
        <taxon>Dikarya</taxon>
        <taxon>Basidiomycota</taxon>
        <taxon>Agaricomycotina</taxon>
        <taxon>Agaricomycetes</taxon>
        <taxon>Agaricomycetidae</taxon>
        <taxon>Agaricales</taxon>
        <taxon>Marasmiineae</taxon>
        <taxon>Mycenaceae</taxon>
        <taxon>Mycena</taxon>
    </lineage>
</organism>
<dbReference type="GO" id="GO:0005737">
    <property type="term" value="C:cytoplasm"/>
    <property type="evidence" value="ECO:0007669"/>
    <property type="project" value="TreeGrafter"/>
</dbReference>
<evidence type="ECO:0000256" key="4">
    <source>
        <dbReference type="ARBA" id="ARBA00022741"/>
    </source>
</evidence>
<keyword evidence="5 14" id="KW-0418">Kinase</keyword>
<dbReference type="Pfam" id="PF00069">
    <property type="entry name" value="Pkinase"/>
    <property type="match status" value="1"/>
</dbReference>
<gene>
    <name evidence="14" type="ORF">DFH08DRAFT_855302</name>
</gene>
<evidence type="ECO:0000256" key="6">
    <source>
        <dbReference type="ARBA" id="ARBA00022840"/>
    </source>
</evidence>
<keyword evidence="5 14" id="KW-0808">Transferase</keyword>
<dbReference type="GO" id="GO:0005634">
    <property type="term" value="C:nucleus"/>
    <property type="evidence" value="ECO:0007669"/>
    <property type="project" value="TreeGrafter"/>
</dbReference>
<dbReference type="SMART" id="SM00240">
    <property type="entry name" value="FHA"/>
    <property type="match status" value="1"/>
</dbReference>
<dbReference type="PROSITE" id="PS00107">
    <property type="entry name" value="PROTEIN_KINASE_ATP"/>
    <property type="match status" value="1"/>
</dbReference>
<dbReference type="GO" id="GO:0004674">
    <property type="term" value="F:protein serine/threonine kinase activity"/>
    <property type="evidence" value="ECO:0007669"/>
    <property type="project" value="UniProtKB-KW"/>
</dbReference>
<evidence type="ECO:0000256" key="8">
    <source>
        <dbReference type="ARBA" id="ARBA00048679"/>
    </source>
</evidence>
<evidence type="ECO:0000256" key="10">
    <source>
        <dbReference type="RuleBase" id="RU000304"/>
    </source>
</evidence>
<dbReference type="InterPro" id="IPR000253">
    <property type="entry name" value="FHA_dom"/>
</dbReference>
<dbReference type="PROSITE" id="PS50011">
    <property type="entry name" value="PROTEIN_KINASE_DOM"/>
    <property type="match status" value="1"/>
</dbReference>
<evidence type="ECO:0000313" key="14">
    <source>
        <dbReference type="EMBL" id="KAJ7354575.1"/>
    </source>
</evidence>
<keyword evidence="6 9" id="KW-0067">ATP-binding</keyword>
<dbReference type="InterPro" id="IPR011009">
    <property type="entry name" value="Kinase-like_dom_sf"/>
</dbReference>
<dbReference type="EC" id="2.7.11.1" evidence="2"/>
<dbReference type="Pfam" id="PF00498">
    <property type="entry name" value="FHA"/>
    <property type="match status" value="1"/>
</dbReference>
<accession>A0AAD7AD80</accession>
<dbReference type="PANTHER" id="PTHR44167">
    <property type="entry name" value="OVARIAN-SPECIFIC SERINE/THREONINE-PROTEIN KINASE LOK-RELATED"/>
    <property type="match status" value="1"/>
</dbReference>